<evidence type="ECO:0000256" key="8">
    <source>
        <dbReference type="RuleBase" id="RU003456"/>
    </source>
</evidence>
<evidence type="ECO:0000256" key="7">
    <source>
        <dbReference type="ARBA" id="ARBA00049551"/>
    </source>
</evidence>
<dbReference type="InterPro" id="IPR001268">
    <property type="entry name" value="NADH_UbQ_OxRdtase_30kDa_su"/>
</dbReference>
<comment type="catalytic activity">
    <reaction evidence="7">
        <text>a ubiquinone + NADH + 5 H(+)(in) = a ubiquinol + NAD(+) + 4 H(+)(out)</text>
        <dbReference type="Rhea" id="RHEA:29091"/>
        <dbReference type="Rhea" id="RHEA-COMP:9565"/>
        <dbReference type="Rhea" id="RHEA-COMP:9566"/>
        <dbReference type="ChEBI" id="CHEBI:15378"/>
        <dbReference type="ChEBI" id="CHEBI:16389"/>
        <dbReference type="ChEBI" id="CHEBI:17976"/>
        <dbReference type="ChEBI" id="CHEBI:57540"/>
        <dbReference type="ChEBI" id="CHEBI:57945"/>
        <dbReference type="EC" id="7.1.1.2"/>
    </reaction>
</comment>
<keyword evidence="5 8" id="KW-0520">NAD</keyword>
<evidence type="ECO:0000256" key="6">
    <source>
        <dbReference type="ARBA" id="ARBA00023075"/>
    </source>
</evidence>
<dbReference type="PANTHER" id="PTHR10884">
    <property type="entry name" value="NADH DEHYDROGENASE UBIQUINONE IRON-SULFUR PROTEIN 3"/>
    <property type="match status" value="1"/>
</dbReference>
<name>A0A6B9EVL4_9CHLO</name>
<reference evidence="10" key="1">
    <citation type="submission" date="2019-11" db="EMBL/GenBank/DDBJ databases">
        <title>Complete Mitochondrial Genome of Chloroidium sp. UTEX 3077.</title>
        <authorList>
            <person name="Zhang H."/>
        </authorList>
    </citation>
    <scope>NUCLEOTIDE SEQUENCE</scope>
</reference>
<evidence type="ECO:0000313" key="10">
    <source>
        <dbReference type="EMBL" id="QGX86681.1"/>
    </source>
</evidence>
<comment type="similarity">
    <text evidence="2 8">Belongs to the complex I 30 kDa subunit family.</text>
</comment>
<comment type="subcellular location">
    <subcellularLocation>
        <location evidence="1">Mitochondrion</location>
    </subcellularLocation>
</comment>
<dbReference type="GO" id="GO:0005739">
    <property type="term" value="C:mitochondrion"/>
    <property type="evidence" value="ECO:0007669"/>
    <property type="project" value="UniProtKB-SubCell"/>
</dbReference>
<dbReference type="Gene3D" id="3.30.460.80">
    <property type="entry name" value="NADH:ubiquinone oxidoreductase, 30kDa subunit"/>
    <property type="match status" value="1"/>
</dbReference>
<sequence>MFMEQQNFIKSLIRCTPKWIQQSQLLEARGRPYEIVFVVHHQFIVPFSLFLRDHINAQCKQLMDITAVDYPTRELRFEVVYNFLSIQYNSRVRVKARVDEITSIQSVTQLFSSASWWEREVWDMFGIFFSDHPDLRRILTDYGFQGHPLRKDFPLSGYVEVRYDDSEKRVITEPIELTQEFRLFDFSSPWEQGEKGK</sequence>
<accession>A0A6B9EVL4</accession>
<dbReference type="GO" id="GO:0016020">
    <property type="term" value="C:membrane"/>
    <property type="evidence" value="ECO:0007669"/>
    <property type="project" value="UniProtKB-ARBA"/>
</dbReference>
<keyword evidence="6" id="KW-0830">Ubiquinone</keyword>
<dbReference type="AlphaFoldDB" id="A0A6B9EVL4"/>
<dbReference type="GO" id="GO:0008137">
    <property type="term" value="F:NADH dehydrogenase (ubiquinone) activity"/>
    <property type="evidence" value="ECO:0007669"/>
    <property type="project" value="UniProtKB-EC"/>
</dbReference>
<dbReference type="InterPro" id="IPR020396">
    <property type="entry name" value="NADH_UbQ_OxRdtase_CS"/>
</dbReference>
<evidence type="ECO:0000256" key="2">
    <source>
        <dbReference type="ARBA" id="ARBA00007569"/>
    </source>
</evidence>
<gene>
    <name evidence="10" type="primary">nad9</name>
</gene>
<dbReference type="NCBIfam" id="TIGR01961">
    <property type="entry name" value="NuoC_fam"/>
    <property type="match status" value="1"/>
</dbReference>
<dbReference type="GO" id="GO:0016651">
    <property type="term" value="F:oxidoreductase activity, acting on NAD(P)H"/>
    <property type="evidence" value="ECO:0007669"/>
    <property type="project" value="InterPro"/>
</dbReference>
<keyword evidence="4 8" id="KW-1278">Translocase</keyword>
<evidence type="ECO:0000256" key="4">
    <source>
        <dbReference type="ARBA" id="ARBA00022967"/>
    </source>
</evidence>
<dbReference type="NCBIfam" id="NF004733">
    <property type="entry name" value="PRK06074.1-5"/>
    <property type="match status" value="1"/>
</dbReference>
<evidence type="ECO:0000256" key="1">
    <source>
        <dbReference type="ARBA" id="ARBA00004173"/>
    </source>
</evidence>
<dbReference type="PANTHER" id="PTHR10884:SF14">
    <property type="entry name" value="NADH DEHYDROGENASE [UBIQUINONE] IRON-SULFUR PROTEIN 3, MITOCHONDRIAL"/>
    <property type="match status" value="1"/>
</dbReference>
<evidence type="ECO:0000259" key="9">
    <source>
        <dbReference type="Pfam" id="PF00329"/>
    </source>
</evidence>
<feature type="domain" description="NADH:ubiquinone oxidoreductase 30kDa subunit" evidence="9">
    <location>
        <begin position="38"/>
        <end position="158"/>
    </location>
</feature>
<keyword evidence="3 8" id="KW-0813">Transport</keyword>
<evidence type="ECO:0000256" key="5">
    <source>
        <dbReference type="ARBA" id="ARBA00023027"/>
    </source>
</evidence>
<keyword evidence="10" id="KW-0496">Mitochondrion</keyword>
<geneLocation type="mitochondrion" evidence="10"/>
<dbReference type="PROSITE" id="PS00542">
    <property type="entry name" value="COMPLEX1_30K"/>
    <property type="match status" value="1"/>
</dbReference>
<proteinExistence type="inferred from homology"/>
<dbReference type="SUPFAM" id="SSF143243">
    <property type="entry name" value="Nqo5-like"/>
    <property type="match status" value="1"/>
</dbReference>
<organism evidence="10">
    <name type="scientific">Chloroidium sp. UTEX 3077</name>
    <dbReference type="NCBI Taxonomy" id="2686440"/>
    <lineage>
        <taxon>Eukaryota</taxon>
        <taxon>Viridiplantae</taxon>
        <taxon>Chlorophyta</taxon>
        <taxon>core chlorophytes</taxon>
        <taxon>Trebouxiophyceae</taxon>
        <taxon>Watanabeales</taxon>
        <taxon>Watanabeaceae</taxon>
        <taxon>Chloroidium</taxon>
    </lineage>
</organism>
<dbReference type="EMBL" id="MN646686">
    <property type="protein sequence ID" value="QGX86681.1"/>
    <property type="molecule type" value="Genomic_DNA"/>
</dbReference>
<dbReference type="Pfam" id="PF00329">
    <property type="entry name" value="Complex1_30kDa"/>
    <property type="match status" value="1"/>
</dbReference>
<dbReference type="HAMAP" id="MF_01357">
    <property type="entry name" value="NDH1_NuoC"/>
    <property type="match status" value="1"/>
</dbReference>
<protein>
    <submittedName>
        <fullName evidence="10">NADH dehydrogenase subunit 9</fullName>
    </submittedName>
</protein>
<evidence type="ECO:0000256" key="3">
    <source>
        <dbReference type="ARBA" id="ARBA00022448"/>
    </source>
</evidence>
<dbReference type="InterPro" id="IPR037232">
    <property type="entry name" value="NADH_quin_OxRdtase_su_C/D-like"/>
</dbReference>
<dbReference type="InterPro" id="IPR010218">
    <property type="entry name" value="NADH_DH_suC"/>
</dbReference>
<dbReference type="FunFam" id="3.30.460.80:FF:000002">
    <property type="entry name" value="NADH dehydrogenase iron-sulfur protein 3, mitochondrial"/>
    <property type="match status" value="1"/>
</dbReference>